<dbReference type="Pfam" id="PF04885">
    <property type="entry name" value="Stig1"/>
    <property type="match status" value="1"/>
</dbReference>
<dbReference type="Gramene" id="OMO83509">
    <property type="protein sequence ID" value="OMO83509"/>
    <property type="gene ID" value="CCACVL1_11366"/>
</dbReference>
<comment type="similarity">
    <text evidence="1">Belongs to the STIG1 family.</text>
</comment>
<evidence type="ECO:0000313" key="4">
    <source>
        <dbReference type="EMBL" id="OMO83509.1"/>
    </source>
</evidence>
<proteinExistence type="inferred from homology"/>
<keyword evidence="2" id="KW-0732">Signal</keyword>
<keyword evidence="3" id="KW-0472">Membrane</keyword>
<keyword evidence="3" id="KW-1133">Transmembrane helix</keyword>
<dbReference type="STRING" id="210143.A0A1R3ILP1"/>
<dbReference type="AlphaFoldDB" id="A0A1R3ILP1"/>
<comment type="caution">
    <text evidence="4">The sequence shown here is derived from an EMBL/GenBank/DDBJ whole genome shotgun (WGS) entry which is preliminary data.</text>
</comment>
<reference evidence="4 5" key="1">
    <citation type="submission" date="2013-09" db="EMBL/GenBank/DDBJ databases">
        <title>Corchorus capsularis genome sequencing.</title>
        <authorList>
            <person name="Alam M."/>
            <person name="Haque M.S."/>
            <person name="Islam M.S."/>
            <person name="Emdad E.M."/>
            <person name="Islam M.M."/>
            <person name="Ahmed B."/>
            <person name="Halim A."/>
            <person name="Hossen Q.M.M."/>
            <person name="Hossain M.Z."/>
            <person name="Ahmed R."/>
            <person name="Khan M.M."/>
            <person name="Islam R."/>
            <person name="Rashid M.M."/>
            <person name="Khan S.A."/>
            <person name="Rahman M.S."/>
            <person name="Alam M."/>
        </authorList>
    </citation>
    <scope>NUCLEOTIDE SEQUENCE [LARGE SCALE GENOMIC DNA]</scope>
    <source>
        <strain evidence="5">cv. CVL-1</strain>
        <tissue evidence="4">Whole seedling</tissue>
    </source>
</reference>
<sequence length="163" mass="18217">MEFTKIIVTIAITFAITITLAMRNIGVTEEKSSPFNLHMDGSSSSMDQALHVVPSKRVSRFLQERGHARNPNAADPLCHKDNELCYHVEDGILYNKTTCCNNKCVNLAEDKQNCGACKNKCKFTQACCRGECVYLSLDKRHCGRCNNQCPTGEFCVYGMCDYA</sequence>
<keyword evidence="3" id="KW-0812">Transmembrane</keyword>
<organism evidence="4 5">
    <name type="scientific">Corchorus capsularis</name>
    <name type="common">Jute</name>
    <dbReference type="NCBI Taxonomy" id="210143"/>
    <lineage>
        <taxon>Eukaryota</taxon>
        <taxon>Viridiplantae</taxon>
        <taxon>Streptophyta</taxon>
        <taxon>Embryophyta</taxon>
        <taxon>Tracheophyta</taxon>
        <taxon>Spermatophyta</taxon>
        <taxon>Magnoliopsida</taxon>
        <taxon>eudicotyledons</taxon>
        <taxon>Gunneridae</taxon>
        <taxon>Pentapetalae</taxon>
        <taxon>rosids</taxon>
        <taxon>malvids</taxon>
        <taxon>Malvales</taxon>
        <taxon>Malvaceae</taxon>
        <taxon>Grewioideae</taxon>
        <taxon>Apeibeae</taxon>
        <taxon>Corchorus</taxon>
    </lineage>
</organism>
<keyword evidence="5" id="KW-1185">Reference proteome</keyword>
<evidence type="ECO:0000256" key="2">
    <source>
        <dbReference type="ARBA" id="ARBA00022729"/>
    </source>
</evidence>
<evidence type="ECO:0000256" key="3">
    <source>
        <dbReference type="SAM" id="Phobius"/>
    </source>
</evidence>
<dbReference type="PANTHER" id="PTHR33227:SF18">
    <property type="entry name" value="STIGMA-SPECIFIC STIG1-LIKE PROTEIN 3"/>
    <property type="match status" value="1"/>
</dbReference>
<dbReference type="OrthoDB" id="1841769at2759"/>
<evidence type="ECO:0000313" key="5">
    <source>
        <dbReference type="Proteomes" id="UP000188268"/>
    </source>
</evidence>
<feature type="transmembrane region" description="Helical" evidence="3">
    <location>
        <begin position="6"/>
        <end position="25"/>
    </location>
</feature>
<gene>
    <name evidence="4" type="ORF">CCACVL1_11366</name>
</gene>
<dbReference type="Proteomes" id="UP000188268">
    <property type="component" value="Unassembled WGS sequence"/>
</dbReference>
<dbReference type="PANTHER" id="PTHR33227">
    <property type="entry name" value="STIGMA-SPECIFIC STIG1-LIKE PROTEIN 3"/>
    <property type="match status" value="1"/>
</dbReference>
<name>A0A1R3ILP1_COCAP</name>
<dbReference type="EMBL" id="AWWV01009858">
    <property type="protein sequence ID" value="OMO83509.1"/>
    <property type="molecule type" value="Genomic_DNA"/>
</dbReference>
<protein>
    <submittedName>
        <fullName evidence="4">Stigma-specific protein Stig1</fullName>
    </submittedName>
</protein>
<dbReference type="OMA" id="CSKACKH"/>
<accession>A0A1R3ILP1</accession>
<evidence type="ECO:0000256" key="1">
    <source>
        <dbReference type="ARBA" id="ARBA00006010"/>
    </source>
</evidence>
<dbReference type="InterPro" id="IPR006969">
    <property type="entry name" value="Stig-like"/>
</dbReference>